<reference evidence="2 3" key="1">
    <citation type="journal article" date="2015" name="Nature">
        <title>rRNA introns, odd ribosomes, and small enigmatic genomes across a large radiation of phyla.</title>
        <authorList>
            <person name="Brown C.T."/>
            <person name="Hug L.A."/>
            <person name="Thomas B.C."/>
            <person name="Sharon I."/>
            <person name="Castelle C.J."/>
            <person name="Singh A."/>
            <person name="Wilkins M.J."/>
            <person name="Williams K.H."/>
            <person name="Banfield J.F."/>
        </authorList>
    </citation>
    <scope>NUCLEOTIDE SEQUENCE [LARGE SCALE GENOMIC DNA]</scope>
</reference>
<evidence type="ECO:0000313" key="2">
    <source>
        <dbReference type="EMBL" id="KKU13030.1"/>
    </source>
</evidence>
<dbReference type="Pfam" id="PF13649">
    <property type="entry name" value="Methyltransf_25"/>
    <property type="match status" value="1"/>
</dbReference>
<dbReference type="InterPro" id="IPR041698">
    <property type="entry name" value="Methyltransf_25"/>
</dbReference>
<dbReference type="InterPro" id="IPR029063">
    <property type="entry name" value="SAM-dependent_MTases_sf"/>
</dbReference>
<dbReference type="CDD" id="cd02440">
    <property type="entry name" value="AdoMet_MTases"/>
    <property type="match status" value="1"/>
</dbReference>
<gene>
    <name evidence="2" type="ORF">UX20_C0034G0008</name>
</gene>
<feature type="domain" description="Methyltransferase" evidence="1">
    <location>
        <begin position="47"/>
        <end position="139"/>
    </location>
</feature>
<evidence type="ECO:0000313" key="3">
    <source>
        <dbReference type="Proteomes" id="UP000034911"/>
    </source>
</evidence>
<dbReference type="Proteomes" id="UP000034911">
    <property type="component" value="Unassembled WGS sequence"/>
</dbReference>
<organism evidence="2 3">
    <name type="scientific">Candidatus Magasanikbacteria bacterium GW2011_GWC2_45_8</name>
    <dbReference type="NCBI Taxonomy" id="1619050"/>
    <lineage>
        <taxon>Bacteria</taxon>
        <taxon>Candidatus Magasanikiibacteriota</taxon>
    </lineage>
</organism>
<accession>A0A0G1QWH6</accession>
<proteinExistence type="predicted"/>
<evidence type="ECO:0000259" key="1">
    <source>
        <dbReference type="Pfam" id="PF13649"/>
    </source>
</evidence>
<dbReference type="PANTHER" id="PTHR43591:SF110">
    <property type="entry name" value="RHODANESE DOMAIN-CONTAINING PROTEIN"/>
    <property type="match status" value="1"/>
</dbReference>
<dbReference type="SUPFAM" id="SSF53335">
    <property type="entry name" value="S-adenosyl-L-methionine-dependent methyltransferases"/>
    <property type="match status" value="1"/>
</dbReference>
<sequence length="242" mass="27065">MSDYAKAMRLDSKESAEYYDFSLSKKTEQQRVLEKILIDRGAAPQTIADIACGGGGASVHLAELYPQSKFTLIDANEDAISLARQATKKFNTTCNVGDIYNLTLGSDSYDLVICWQTLSWLDKPEAALRELVRICKPGGVILASSLFNLNHDVDIYSKVIDHTRASTAQGMNYSYNTYSLYTVREWLAGLVANFKIHEFSLPIDLEQDRRGIGTYTVQTKTGERLQMSAGMLLNWGILEIRK</sequence>
<dbReference type="PANTHER" id="PTHR43591">
    <property type="entry name" value="METHYLTRANSFERASE"/>
    <property type="match status" value="1"/>
</dbReference>
<protein>
    <recommendedName>
        <fullName evidence="1">Methyltransferase domain-containing protein</fullName>
    </recommendedName>
</protein>
<dbReference type="AlphaFoldDB" id="A0A0G1QWH6"/>
<dbReference type="EMBL" id="LCLH01000034">
    <property type="protein sequence ID" value="KKU13030.1"/>
    <property type="molecule type" value="Genomic_DNA"/>
</dbReference>
<name>A0A0G1QWH6_9BACT</name>
<comment type="caution">
    <text evidence="2">The sequence shown here is derived from an EMBL/GenBank/DDBJ whole genome shotgun (WGS) entry which is preliminary data.</text>
</comment>
<dbReference type="Gene3D" id="3.40.50.150">
    <property type="entry name" value="Vaccinia Virus protein VP39"/>
    <property type="match status" value="1"/>
</dbReference>
<dbReference type="STRING" id="1619050.UX20_C0034G0008"/>